<dbReference type="EMBL" id="DUZY01000005">
    <property type="protein sequence ID" value="DAD38808.1"/>
    <property type="molecule type" value="Genomic_DNA"/>
</dbReference>
<protein>
    <recommendedName>
        <fullName evidence="3">Reverse transcriptase domain-containing protein</fullName>
    </recommendedName>
</protein>
<comment type="caution">
    <text evidence="1">The sequence shown here is derived from an EMBL/GenBank/DDBJ whole genome shotgun (WGS) entry which is preliminary data.</text>
</comment>
<gene>
    <name evidence="1" type="ORF">HUJ06_013130</name>
</gene>
<accession>A0A822ZBA4</accession>
<reference evidence="1 2" key="1">
    <citation type="journal article" date="2020" name="Mol. Biol. Evol.">
        <title>Distinct Expression and Methylation Patterns for Genes with Different Fates following a Single Whole-Genome Duplication in Flowering Plants.</title>
        <authorList>
            <person name="Shi T."/>
            <person name="Rahmani R.S."/>
            <person name="Gugger P.F."/>
            <person name="Wang M."/>
            <person name="Li H."/>
            <person name="Zhang Y."/>
            <person name="Li Z."/>
            <person name="Wang Q."/>
            <person name="Van de Peer Y."/>
            <person name="Marchal K."/>
            <person name="Chen J."/>
        </authorList>
    </citation>
    <scope>NUCLEOTIDE SEQUENCE [LARGE SCALE GENOMIC DNA]</scope>
    <source>
        <tissue evidence="1">Leaf</tissue>
    </source>
</reference>
<sequence>MEGLSRLLLKAETEGRILGFSLGRGASWVSHLIFSDDVFLFCKSSCNEAAEVLDIMFQFQYLSSQMVNFGEFGTICSKNVPHKAVKMFRRHLKTNRLDWYVKYLEIPLFWSRNMKKKTNRI</sequence>
<keyword evidence="2" id="KW-1185">Reference proteome</keyword>
<dbReference type="AlphaFoldDB" id="A0A822ZBA4"/>
<proteinExistence type="predicted"/>
<evidence type="ECO:0000313" key="1">
    <source>
        <dbReference type="EMBL" id="DAD38808.1"/>
    </source>
</evidence>
<evidence type="ECO:0000313" key="2">
    <source>
        <dbReference type="Proteomes" id="UP000607653"/>
    </source>
</evidence>
<organism evidence="1 2">
    <name type="scientific">Nelumbo nucifera</name>
    <name type="common">Sacred lotus</name>
    <dbReference type="NCBI Taxonomy" id="4432"/>
    <lineage>
        <taxon>Eukaryota</taxon>
        <taxon>Viridiplantae</taxon>
        <taxon>Streptophyta</taxon>
        <taxon>Embryophyta</taxon>
        <taxon>Tracheophyta</taxon>
        <taxon>Spermatophyta</taxon>
        <taxon>Magnoliopsida</taxon>
        <taxon>Proteales</taxon>
        <taxon>Nelumbonaceae</taxon>
        <taxon>Nelumbo</taxon>
    </lineage>
</organism>
<dbReference type="Proteomes" id="UP000607653">
    <property type="component" value="Unassembled WGS sequence"/>
</dbReference>
<name>A0A822ZBA4_NELNU</name>
<evidence type="ECO:0008006" key="3">
    <source>
        <dbReference type="Google" id="ProtNLM"/>
    </source>
</evidence>